<dbReference type="FunFam" id="3.30.2050.10:FF:000001">
    <property type="entry name" value="Oxygen-evolving enhancer protein 1, chloroplastic"/>
    <property type="match status" value="1"/>
</dbReference>
<dbReference type="OrthoDB" id="2860at2759"/>
<keyword evidence="7" id="KW-0464">Manganese</keyword>
<dbReference type="GO" id="GO:0010207">
    <property type="term" value="P:photosystem II assembly"/>
    <property type="evidence" value="ECO:0007669"/>
    <property type="project" value="InterPro"/>
</dbReference>
<keyword evidence="4" id="KW-0809">Transit peptide</keyword>
<evidence type="ECO:0000256" key="8">
    <source>
        <dbReference type="ARBA" id="ARBA00023276"/>
    </source>
</evidence>
<dbReference type="eggNOG" id="ENOG502QRXA">
    <property type="taxonomic scope" value="Eukaryota"/>
</dbReference>
<comment type="similarity">
    <text evidence="2">Belongs to the PsbO family.</text>
</comment>
<keyword evidence="6" id="KW-0472">Membrane</keyword>
<evidence type="ECO:0000256" key="5">
    <source>
        <dbReference type="ARBA" id="ARBA00023078"/>
    </source>
</evidence>
<dbReference type="InterPro" id="IPR002628">
    <property type="entry name" value="PsbO"/>
</dbReference>
<dbReference type="KEGG" id="vcn:VOLCADRAFT_83003"/>
<dbReference type="STRING" id="3068.D8U8C1"/>
<dbReference type="GeneID" id="9621594"/>
<evidence type="ECO:0000256" key="1">
    <source>
        <dbReference type="ARBA" id="ARBA00004370"/>
    </source>
</evidence>
<dbReference type="AlphaFoldDB" id="D8U8C1"/>
<dbReference type="Gene3D" id="2.40.160.30">
    <property type="entry name" value="Photosystem II, cytochrome c-550 precursor"/>
    <property type="match status" value="1"/>
</dbReference>
<keyword evidence="11" id="KW-1185">Reference proteome</keyword>
<dbReference type="FunCoup" id="D8U8C1">
    <property type="interactions" value="518"/>
</dbReference>
<protein>
    <submittedName>
        <fullName evidence="10">Subunit of oxygen evolving complex of photosystem II</fullName>
    </submittedName>
</protein>
<keyword evidence="8" id="KW-0604">Photosystem II</keyword>
<name>D8U8C1_VOLCA</name>
<dbReference type="EMBL" id="GL378367">
    <property type="protein sequence ID" value="EFJ44066.1"/>
    <property type="molecule type" value="Genomic_DNA"/>
</dbReference>
<evidence type="ECO:0000256" key="3">
    <source>
        <dbReference type="ARBA" id="ARBA00022531"/>
    </source>
</evidence>
<dbReference type="GO" id="GO:0042549">
    <property type="term" value="P:photosystem II stabilization"/>
    <property type="evidence" value="ECO:0007669"/>
    <property type="project" value="InterPro"/>
</dbReference>
<dbReference type="GO" id="GO:0010242">
    <property type="term" value="F:oxygen evolving activity"/>
    <property type="evidence" value="ECO:0007669"/>
    <property type="project" value="InterPro"/>
</dbReference>
<reference evidence="10 11" key="1">
    <citation type="journal article" date="2010" name="Science">
        <title>Genomic analysis of organismal complexity in the multicellular green alga Volvox carteri.</title>
        <authorList>
            <person name="Prochnik S.E."/>
            <person name="Umen J."/>
            <person name="Nedelcu A.M."/>
            <person name="Hallmann A."/>
            <person name="Miller S.M."/>
            <person name="Nishii I."/>
            <person name="Ferris P."/>
            <person name="Kuo A."/>
            <person name="Mitros T."/>
            <person name="Fritz-Laylin L.K."/>
            <person name="Hellsten U."/>
            <person name="Chapman J."/>
            <person name="Simakov O."/>
            <person name="Rensing S.A."/>
            <person name="Terry A."/>
            <person name="Pangilinan J."/>
            <person name="Kapitonov V."/>
            <person name="Jurka J."/>
            <person name="Salamov A."/>
            <person name="Shapiro H."/>
            <person name="Schmutz J."/>
            <person name="Grimwood J."/>
            <person name="Lindquist E."/>
            <person name="Lucas S."/>
            <person name="Grigoriev I.V."/>
            <person name="Schmitt R."/>
            <person name="Kirk D."/>
            <person name="Rokhsar D.S."/>
        </authorList>
    </citation>
    <scope>NUCLEOTIDE SEQUENCE [LARGE SCALE GENOMIC DNA]</scope>
    <source>
        <strain evidence="11">f. Nagariensis / Eve</strain>
    </source>
</reference>
<dbReference type="RefSeq" id="XP_002954867.1">
    <property type="nucleotide sequence ID" value="XM_002954821.1"/>
</dbReference>
<proteinExistence type="inferred from homology"/>
<dbReference type="Gene3D" id="3.30.2050.10">
    <property type="entry name" value="photosynthetic oxygen evolving center domain"/>
    <property type="match status" value="1"/>
</dbReference>
<comment type="subcellular location">
    <subcellularLocation>
        <location evidence="1">Membrane</location>
    </subcellularLocation>
    <subcellularLocation>
        <location evidence="9">Thylakoid</location>
    </subcellularLocation>
</comment>
<gene>
    <name evidence="10" type="primary">oee1</name>
    <name evidence="10" type="ORF">VOLCADRAFT_83003</name>
</gene>
<evidence type="ECO:0000313" key="11">
    <source>
        <dbReference type="Proteomes" id="UP000001058"/>
    </source>
</evidence>
<keyword evidence="3" id="KW-0602">Photosynthesis</keyword>
<organism evidence="11">
    <name type="scientific">Volvox carteri f. nagariensis</name>
    <dbReference type="NCBI Taxonomy" id="3068"/>
    <lineage>
        <taxon>Eukaryota</taxon>
        <taxon>Viridiplantae</taxon>
        <taxon>Chlorophyta</taxon>
        <taxon>core chlorophytes</taxon>
        <taxon>Chlorophyceae</taxon>
        <taxon>CS clade</taxon>
        <taxon>Chlamydomonadales</taxon>
        <taxon>Volvocaceae</taxon>
        <taxon>Volvox</taxon>
    </lineage>
</organism>
<evidence type="ECO:0000313" key="10">
    <source>
        <dbReference type="EMBL" id="EFJ44066.1"/>
    </source>
</evidence>
<dbReference type="InParanoid" id="D8U8C1"/>
<evidence type="ECO:0000256" key="6">
    <source>
        <dbReference type="ARBA" id="ARBA00023136"/>
    </source>
</evidence>
<evidence type="ECO:0000256" key="7">
    <source>
        <dbReference type="ARBA" id="ARBA00023211"/>
    </source>
</evidence>
<dbReference type="PANTHER" id="PTHR34058">
    <property type="entry name" value="OXYGEN-EVOLVING ENHANCER PROTEIN 1-2, CHLOROPLASTIC"/>
    <property type="match status" value="1"/>
</dbReference>
<evidence type="ECO:0000256" key="2">
    <source>
        <dbReference type="ARBA" id="ARBA00009838"/>
    </source>
</evidence>
<accession>D8U8C1</accession>
<dbReference type="SUPFAM" id="SSF56925">
    <property type="entry name" value="OMPA-like"/>
    <property type="match status" value="1"/>
</dbReference>
<evidence type="ECO:0000256" key="9">
    <source>
        <dbReference type="ARBA" id="ARBA00060385"/>
    </source>
</evidence>
<dbReference type="Pfam" id="PF01716">
    <property type="entry name" value="MSP"/>
    <property type="match status" value="1"/>
</dbReference>
<dbReference type="Proteomes" id="UP000001058">
    <property type="component" value="Unassembled WGS sequence"/>
</dbReference>
<keyword evidence="5" id="KW-0793">Thylakoid</keyword>
<dbReference type="InterPro" id="IPR011250">
    <property type="entry name" value="OMP/PagP_B-barrel"/>
</dbReference>
<evidence type="ECO:0000256" key="4">
    <source>
        <dbReference type="ARBA" id="ARBA00022946"/>
    </source>
</evidence>
<dbReference type="GO" id="GO:0009654">
    <property type="term" value="C:photosystem II oxygen evolving complex"/>
    <property type="evidence" value="ECO:0007669"/>
    <property type="project" value="InterPro"/>
</dbReference>
<sequence>MAVSMRAAQTVKAAGVSRAARPVRANVVCKAQKVEFGQAAAAVVAASALVAGSANALTYDELQGLTYLQVKGTGIANTCPVLEKGSTDLSELSAGTYKLENFCIEPTSFTVKEESVFKGGETEFVKTKLMTRLTYTLDAMSGTLKVGSDGSAELKEEDGIDYAATTVQLPGGERVAFLFTIKQFDGKGTLDNIKGDFVVPSYRGSSFLDPKGRGGSTGYDNAVALPARADAEELLKENVKSTKALKGSAVFSVAKVNTATGEIAGVFESIQPSDTDLGAKPPKDIKITGLWYGQLSQ</sequence>